<sequence>MSRRTSSASTKQSLTKSQIARAPTVTEQEIQEMWQRARGTFDYPDFKVANHATPKPNTASKGASKGGNNIITANNMKKHVSKSDRIAAQRKEKMRELAKQDALIQQANKDKEEGVVREQVDKENATKQKRYISIPPWEEVEPEEEE</sequence>
<accession>A0A9W7DUQ8</accession>
<dbReference type="OrthoDB" id="201445at2759"/>
<evidence type="ECO:0000313" key="3">
    <source>
        <dbReference type="Proteomes" id="UP001165122"/>
    </source>
</evidence>
<reference evidence="3" key="1">
    <citation type="journal article" date="2023" name="Commun. Biol.">
        <title>Genome analysis of Parmales, the sister group of diatoms, reveals the evolutionary specialization of diatoms from phago-mixotrophs to photoautotrophs.</title>
        <authorList>
            <person name="Ban H."/>
            <person name="Sato S."/>
            <person name="Yoshikawa S."/>
            <person name="Yamada K."/>
            <person name="Nakamura Y."/>
            <person name="Ichinomiya M."/>
            <person name="Sato N."/>
            <person name="Blanc-Mathieu R."/>
            <person name="Endo H."/>
            <person name="Kuwata A."/>
            <person name="Ogata H."/>
        </authorList>
    </citation>
    <scope>NUCLEOTIDE SEQUENCE [LARGE SCALE GENOMIC DNA]</scope>
    <source>
        <strain evidence="3">NIES 3700</strain>
    </source>
</reference>
<feature type="region of interest" description="Disordered" evidence="1">
    <location>
        <begin position="106"/>
        <end position="146"/>
    </location>
</feature>
<organism evidence="2 3">
    <name type="scientific">Triparma laevis f. longispina</name>
    <dbReference type="NCBI Taxonomy" id="1714387"/>
    <lineage>
        <taxon>Eukaryota</taxon>
        <taxon>Sar</taxon>
        <taxon>Stramenopiles</taxon>
        <taxon>Ochrophyta</taxon>
        <taxon>Bolidophyceae</taxon>
        <taxon>Parmales</taxon>
        <taxon>Triparmaceae</taxon>
        <taxon>Triparma</taxon>
    </lineage>
</organism>
<feature type="compositionally biased region" description="Basic and acidic residues" evidence="1">
    <location>
        <begin position="108"/>
        <end position="126"/>
    </location>
</feature>
<evidence type="ECO:0000256" key="1">
    <source>
        <dbReference type="SAM" id="MobiDB-lite"/>
    </source>
</evidence>
<comment type="caution">
    <text evidence="2">The sequence shown here is derived from an EMBL/GenBank/DDBJ whole genome shotgun (WGS) entry which is preliminary data.</text>
</comment>
<feature type="compositionally biased region" description="Polar residues" evidence="1">
    <location>
        <begin position="55"/>
        <end position="69"/>
    </location>
</feature>
<gene>
    <name evidence="2" type="ORF">TrLO_g11413</name>
</gene>
<protein>
    <submittedName>
        <fullName evidence="2">Uncharacterized protein</fullName>
    </submittedName>
</protein>
<feature type="compositionally biased region" description="Polar residues" evidence="1">
    <location>
        <begin position="1"/>
        <end position="18"/>
    </location>
</feature>
<proteinExistence type="predicted"/>
<evidence type="ECO:0000313" key="2">
    <source>
        <dbReference type="EMBL" id="GMH57019.1"/>
    </source>
</evidence>
<keyword evidence="3" id="KW-1185">Reference proteome</keyword>
<feature type="region of interest" description="Disordered" evidence="1">
    <location>
        <begin position="46"/>
        <end position="69"/>
    </location>
</feature>
<dbReference type="EMBL" id="BRXW01000459">
    <property type="protein sequence ID" value="GMH57019.1"/>
    <property type="molecule type" value="Genomic_DNA"/>
</dbReference>
<feature type="region of interest" description="Disordered" evidence="1">
    <location>
        <begin position="1"/>
        <end position="27"/>
    </location>
</feature>
<dbReference type="AlphaFoldDB" id="A0A9W7DUQ8"/>
<dbReference type="Proteomes" id="UP001165122">
    <property type="component" value="Unassembled WGS sequence"/>
</dbReference>
<name>A0A9W7DUQ8_9STRA</name>